<protein>
    <recommendedName>
        <fullName evidence="7">Proline--tRNA ligase</fullName>
        <ecNumber evidence="7">6.1.1.15</ecNumber>
    </recommendedName>
</protein>
<dbReference type="GO" id="GO:0005524">
    <property type="term" value="F:ATP binding"/>
    <property type="evidence" value="ECO:0007669"/>
    <property type="project" value="UniProtKB-KW"/>
</dbReference>
<dbReference type="AlphaFoldDB" id="A0A540V661"/>
<dbReference type="PANTHER" id="PTHR42753">
    <property type="entry name" value="MITOCHONDRIAL RIBOSOME PROTEIN L39/PROLYL-TRNA LIGASE FAMILY MEMBER"/>
    <property type="match status" value="1"/>
</dbReference>
<dbReference type="RefSeq" id="WP_141601596.1">
    <property type="nucleotide sequence ID" value="NZ_VIGD01000004.1"/>
</dbReference>
<dbReference type="Gene3D" id="3.30.930.10">
    <property type="entry name" value="Bira Bifunctional Protein, Domain 2"/>
    <property type="match status" value="1"/>
</dbReference>
<evidence type="ECO:0000313" key="10">
    <source>
        <dbReference type="Proteomes" id="UP000315753"/>
    </source>
</evidence>
<evidence type="ECO:0000256" key="1">
    <source>
        <dbReference type="ARBA" id="ARBA00022490"/>
    </source>
</evidence>
<dbReference type="InterPro" id="IPR044140">
    <property type="entry name" value="ProRS_anticodon_short"/>
</dbReference>
<dbReference type="GO" id="GO:0006433">
    <property type="term" value="P:prolyl-tRNA aminoacylation"/>
    <property type="evidence" value="ECO:0007669"/>
    <property type="project" value="UniProtKB-UniRule"/>
</dbReference>
<dbReference type="InterPro" id="IPR002314">
    <property type="entry name" value="aa-tRNA-synt_IIb"/>
</dbReference>
<evidence type="ECO:0000259" key="8">
    <source>
        <dbReference type="PROSITE" id="PS50862"/>
    </source>
</evidence>
<dbReference type="SUPFAM" id="SSF52954">
    <property type="entry name" value="Class II aaRS ABD-related"/>
    <property type="match status" value="1"/>
</dbReference>
<dbReference type="InterPro" id="IPR036621">
    <property type="entry name" value="Anticodon-bd_dom_sf"/>
</dbReference>
<dbReference type="SUPFAM" id="SSF55681">
    <property type="entry name" value="Class II aaRS and biotin synthetases"/>
    <property type="match status" value="1"/>
</dbReference>
<evidence type="ECO:0000256" key="6">
    <source>
        <dbReference type="ARBA" id="ARBA00023146"/>
    </source>
</evidence>
<dbReference type="CDD" id="cd00861">
    <property type="entry name" value="ProRS_anticodon_short"/>
    <property type="match status" value="1"/>
</dbReference>
<dbReference type="InterPro" id="IPR004500">
    <property type="entry name" value="Pro-tRNA-synth_IIa_bac-type"/>
</dbReference>
<evidence type="ECO:0000256" key="7">
    <source>
        <dbReference type="NCBIfam" id="TIGR00409"/>
    </source>
</evidence>
<evidence type="ECO:0000256" key="5">
    <source>
        <dbReference type="ARBA" id="ARBA00022917"/>
    </source>
</evidence>
<dbReference type="PANTHER" id="PTHR42753:SF2">
    <property type="entry name" value="PROLINE--TRNA LIGASE"/>
    <property type="match status" value="1"/>
</dbReference>
<keyword evidence="4" id="KW-0067">ATP-binding</keyword>
<dbReference type="InterPro" id="IPR004154">
    <property type="entry name" value="Anticodon-bd"/>
</dbReference>
<dbReference type="FunFam" id="3.40.50.800:FF:000011">
    <property type="entry name" value="Proline--tRNA ligase"/>
    <property type="match status" value="1"/>
</dbReference>
<evidence type="ECO:0000256" key="4">
    <source>
        <dbReference type="ARBA" id="ARBA00022840"/>
    </source>
</evidence>
<keyword evidence="10" id="KW-1185">Reference proteome</keyword>
<dbReference type="GO" id="GO:0005829">
    <property type="term" value="C:cytosol"/>
    <property type="evidence" value="ECO:0007669"/>
    <property type="project" value="TreeGrafter"/>
</dbReference>
<feature type="domain" description="Aminoacyl-transfer RNA synthetases class-II family profile" evidence="8">
    <location>
        <begin position="38"/>
        <end position="461"/>
    </location>
</feature>
<accession>A0A540V661</accession>
<dbReference type="Proteomes" id="UP000315753">
    <property type="component" value="Unassembled WGS sequence"/>
</dbReference>
<dbReference type="GO" id="GO:0140096">
    <property type="term" value="F:catalytic activity, acting on a protein"/>
    <property type="evidence" value="ECO:0007669"/>
    <property type="project" value="UniProtKB-ARBA"/>
</dbReference>
<dbReference type="Pfam" id="PF04073">
    <property type="entry name" value="tRNA_edit"/>
    <property type="match status" value="1"/>
</dbReference>
<proteinExistence type="predicted"/>
<dbReference type="Gene3D" id="3.90.960.10">
    <property type="entry name" value="YbaK/aminoacyl-tRNA synthetase-associated domain"/>
    <property type="match status" value="1"/>
</dbReference>
<keyword evidence="2 9" id="KW-0436">Ligase</keyword>
<keyword evidence="1" id="KW-0963">Cytoplasm</keyword>
<evidence type="ECO:0000256" key="3">
    <source>
        <dbReference type="ARBA" id="ARBA00022741"/>
    </source>
</evidence>
<organism evidence="9 10">
    <name type="scientific">Ureibacillus terrenus</name>
    <dbReference type="NCBI Taxonomy" id="118246"/>
    <lineage>
        <taxon>Bacteria</taxon>
        <taxon>Bacillati</taxon>
        <taxon>Bacillota</taxon>
        <taxon>Bacilli</taxon>
        <taxon>Bacillales</taxon>
        <taxon>Caryophanaceae</taxon>
        <taxon>Ureibacillus</taxon>
    </lineage>
</organism>
<evidence type="ECO:0000256" key="2">
    <source>
        <dbReference type="ARBA" id="ARBA00022598"/>
    </source>
</evidence>
<dbReference type="Gene3D" id="3.40.50.800">
    <property type="entry name" value="Anticodon-binding domain"/>
    <property type="match status" value="1"/>
</dbReference>
<name>A0A540V661_9BACL</name>
<dbReference type="InterPro" id="IPR045864">
    <property type="entry name" value="aa-tRNA-synth_II/BPL/LPL"/>
</dbReference>
<dbReference type="Pfam" id="PF00587">
    <property type="entry name" value="tRNA-synt_2b"/>
    <property type="match status" value="1"/>
</dbReference>
<keyword evidence="5" id="KW-0648">Protein biosynthesis</keyword>
<dbReference type="CDD" id="cd04334">
    <property type="entry name" value="ProRS-INS"/>
    <property type="match status" value="1"/>
</dbReference>
<keyword evidence="3" id="KW-0547">Nucleotide-binding</keyword>
<dbReference type="EC" id="6.1.1.15" evidence="7"/>
<dbReference type="InterPro" id="IPR036754">
    <property type="entry name" value="YbaK/aa-tRNA-synt-asso_dom_sf"/>
</dbReference>
<dbReference type="NCBIfam" id="TIGR00409">
    <property type="entry name" value="proS_fam_II"/>
    <property type="match status" value="1"/>
</dbReference>
<comment type="caution">
    <text evidence="9">The sequence shown here is derived from an EMBL/GenBank/DDBJ whole genome shotgun (WGS) entry which is preliminary data.</text>
</comment>
<dbReference type="GO" id="GO:0002161">
    <property type="term" value="F:aminoacyl-tRNA deacylase activity"/>
    <property type="evidence" value="ECO:0007669"/>
    <property type="project" value="InterPro"/>
</dbReference>
<reference evidence="9 10" key="1">
    <citation type="submission" date="2019-06" db="EMBL/GenBank/DDBJ databases">
        <title>Genome sequence of Ureibacillus terrenus.</title>
        <authorList>
            <person name="Maclea K.S."/>
            <person name="Simoes M."/>
        </authorList>
    </citation>
    <scope>NUCLEOTIDE SEQUENCE [LARGE SCALE GENOMIC DNA]</scope>
    <source>
        <strain evidence="9 10">ATCC BAA-384</strain>
    </source>
</reference>
<dbReference type="OrthoDB" id="9809052at2"/>
<dbReference type="GO" id="GO:0004827">
    <property type="term" value="F:proline-tRNA ligase activity"/>
    <property type="evidence" value="ECO:0007669"/>
    <property type="project" value="UniProtKB-UniRule"/>
</dbReference>
<dbReference type="InterPro" id="IPR050062">
    <property type="entry name" value="Pro-tRNA_synthetase"/>
</dbReference>
<keyword evidence="6" id="KW-0030">Aminoacyl-tRNA synthetase</keyword>
<dbReference type="Pfam" id="PF03129">
    <property type="entry name" value="HGTP_anticodon"/>
    <property type="match status" value="1"/>
</dbReference>
<dbReference type="EMBL" id="VIGD01000004">
    <property type="protein sequence ID" value="TQE91653.1"/>
    <property type="molecule type" value="Genomic_DNA"/>
</dbReference>
<gene>
    <name evidence="9" type="primary">proS</name>
    <name evidence="9" type="ORF">FKZ59_04750</name>
</gene>
<dbReference type="SUPFAM" id="SSF55826">
    <property type="entry name" value="YbaK/ProRS associated domain"/>
    <property type="match status" value="1"/>
</dbReference>
<dbReference type="GO" id="GO:0016740">
    <property type="term" value="F:transferase activity"/>
    <property type="evidence" value="ECO:0007669"/>
    <property type="project" value="UniProtKB-ARBA"/>
</dbReference>
<dbReference type="PROSITE" id="PS50862">
    <property type="entry name" value="AA_TRNA_LIGASE_II"/>
    <property type="match status" value="1"/>
</dbReference>
<dbReference type="InterPro" id="IPR007214">
    <property type="entry name" value="YbaK/aa-tRNA-synth-assoc-dom"/>
</dbReference>
<sequence length="564" mass="63852">MKQSRTLIPTMREVPRNAETKSCQMLMRAGYIRKHPNGTYSYLPLAKRVMQKIIQIVREEIEKRDAIEVVLPYIHTDLPRQSGSAESLKGHPGSAQDDRKDMLFASNLQLMTSIISDEIKTYKKLPLLLYQFQNRFRSDIKPSLDLLQAREFLVKEAYLFHNSKEGLNDGFEQMKEAYERIFSRLGLTVDLAEADTKIAGEESYEFVIRTEIGQEWIAYSDQSDYAVIAEIAKVSRKYEPFDEDLKPLEKIATPSIQTINDLCGFLEVDPSKCIKSLVLNVDGKIVVALVRGDHQLNLRKIAKILNATNVRFASDEEIVENIGCPKGFIGPIKLPIDIMVIADHGIKSIVNGASGANEEGYHYINVNPNRDFAINLYEDIRYIEEGDPSPDGHGTIQLEKGISIGRLTKINPAYAEKMGATITGQDGKPIPLQIASFQLDLTRIFAVLAERFQDEKGLSWPKHLAPYDLHVMAANAEDEEQHHLAELLYNILTTYRYDVLFDDRDERAGVKFADADLIGLPIRVTAGKKAKDGIVELKNRKTGETVECVKEELIDRLNEFYRTE</sequence>
<evidence type="ECO:0000313" key="9">
    <source>
        <dbReference type="EMBL" id="TQE91653.1"/>
    </source>
</evidence>
<dbReference type="InterPro" id="IPR006195">
    <property type="entry name" value="aa-tRNA-synth_II"/>
</dbReference>